<evidence type="ECO:0000256" key="6">
    <source>
        <dbReference type="ARBA" id="ARBA00022837"/>
    </source>
</evidence>
<organism evidence="14">
    <name type="scientific">Cuerna arida</name>
    <dbReference type="NCBI Taxonomy" id="1464854"/>
    <lineage>
        <taxon>Eukaryota</taxon>
        <taxon>Metazoa</taxon>
        <taxon>Ecdysozoa</taxon>
        <taxon>Arthropoda</taxon>
        <taxon>Hexapoda</taxon>
        <taxon>Insecta</taxon>
        <taxon>Pterygota</taxon>
        <taxon>Neoptera</taxon>
        <taxon>Paraneoptera</taxon>
        <taxon>Hemiptera</taxon>
        <taxon>Auchenorrhyncha</taxon>
        <taxon>Membracoidea</taxon>
        <taxon>Cicadellidae</taxon>
        <taxon>Cicadellinae</taxon>
        <taxon>Proconiini</taxon>
        <taxon>Cuerna</taxon>
    </lineage>
</organism>
<dbReference type="PANTHER" id="PTHR10827:SF52">
    <property type="entry name" value="IP16409P"/>
    <property type="match status" value="1"/>
</dbReference>
<name>A0A1B6GHD6_9HEMI</name>
<proteinExistence type="predicted"/>
<feature type="domain" description="EF-hand" evidence="13">
    <location>
        <begin position="233"/>
        <end position="255"/>
    </location>
</feature>
<dbReference type="Gene3D" id="1.10.238.10">
    <property type="entry name" value="EF-hand"/>
    <property type="match status" value="2"/>
</dbReference>
<evidence type="ECO:0000313" key="14">
    <source>
        <dbReference type="EMBL" id="JAS61830.1"/>
    </source>
</evidence>
<keyword evidence="3 12" id="KW-0732">Signal</keyword>
<dbReference type="EMBL" id="GECZ01007939">
    <property type="protein sequence ID" value="JAS61830.1"/>
    <property type="molecule type" value="Transcribed_RNA"/>
</dbReference>
<dbReference type="InterPro" id="IPR002048">
    <property type="entry name" value="EF_hand_dom"/>
</dbReference>
<keyword evidence="4" id="KW-0677">Repeat</keyword>
<dbReference type="GO" id="GO:0015031">
    <property type="term" value="P:protein transport"/>
    <property type="evidence" value="ECO:0007669"/>
    <property type="project" value="UniProtKB-ARBA"/>
</dbReference>
<protein>
    <recommendedName>
        <fullName evidence="11">Reticulocalbin-3</fullName>
    </recommendedName>
</protein>
<evidence type="ECO:0000256" key="8">
    <source>
        <dbReference type="ARBA" id="ARBA00023186"/>
    </source>
</evidence>
<comment type="function">
    <text evidence="9">Probable molecular chaperone assisting protein biosynthesis and transport in the endoplasmic reticulum. Required for the proper biosynthesis and transport of pulmonary surfactant-associated protein A/SP-A, pulmonary surfactant-associated protein D/SP-D and the lipid transporter ABCA3. By regulating both the proper expression and the degradation through the endoplasmic reticulum-associated protein degradation pathway of these proteins plays a crucial role in pulmonary surfactant homeostasis. Has an anti-fibrotic activity by negatively regulating the secretion of type I and type III collagens. This calcium-binding protein also transiently associates with immature PCSK6 and regulates its secretion.</text>
</comment>
<dbReference type="Pfam" id="PF13833">
    <property type="entry name" value="EF-hand_8"/>
    <property type="match status" value="1"/>
</dbReference>
<dbReference type="CDD" id="cd16226">
    <property type="entry name" value="EFh_CREC_Calumenin_like"/>
    <property type="match status" value="1"/>
</dbReference>
<evidence type="ECO:0000256" key="10">
    <source>
        <dbReference type="ARBA" id="ARBA00063143"/>
    </source>
</evidence>
<dbReference type="Pfam" id="PF13202">
    <property type="entry name" value="EF-hand_5"/>
    <property type="match status" value="1"/>
</dbReference>
<gene>
    <name evidence="14" type="ORF">g.47888</name>
</gene>
<dbReference type="PANTHER" id="PTHR10827">
    <property type="entry name" value="RETICULOCALBIN"/>
    <property type="match status" value="1"/>
</dbReference>
<evidence type="ECO:0000256" key="4">
    <source>
        <dbReference type="ARBA" id="ARBA00022737"/>
    </source>
</evidence>
<reference evidence="14" key="1">
    <citation type="submission" date="2015-11" db="EMBL/GenBank/DDBJ databases">
        <title>De novo transcriptome assembly of four potential Pierce s Disease insect vectors from Arizona vineyards.</title>
        <authorList>
            <person name="Tassone E.E."/>
        </authorList>
    </citation>
    <scope>NUCLEOTIDE SEQUENCE</scope>
</reference>
<dbReference type="SMART" id="SM00054">
    <property type="entry name" value="EFh"/>
    <property type="match status" value="3"/>
</dbReference>
<dbReference type="AlphaFoldDB" id="A0A1B6GHD6"/>
<comment type="subcellular location">
    <subcellularLocation>
        <location evidence="1">Endoplasmic reticulum lumen</location>
    </subcellularLocation>
</comment>
<evidence type="ECO:0000256" key="2">
    <source>
        <dbReference type="ARBA" id="ARBA00022723"/>
    </source>
</evidence>
<dbReference type="PROSITE" id="PS00018">
    <property type="entry name" value="EF_HAND_1"/>
    <property type="match status" value="4"/>
</dbReference>
<evidence type="ECO:0000256" key="9">
    <source>
        <dbReference type="ARBA" id="ARBA00056975"/>
    </source>
</evidence>
<evidence type="ECO:0000256" key="1">
    <source>
        <dbReference type="ARBA" id="ARBA00004319"/>
    </source>
</evidence>
<accession>A0A1B6GHD6</accession>
<evidence type="ECO:0000256" key="3">
    <source>
        <dbReference type="ARBA" id="ARBA00022729"/>
    </source>
</evidence>
<dbReference type="GO" id="GO:0005509">
    <property type="term" value="F:calcium ion binding"/>
    <property type="evidence" value="ECO:0007669"/>
    <property type="project" value="InterPro"/>
</dbReference>
<feature type="signal peptide" evidence="12">
    <location>
        <begin position="1"/>
        <end position="16"/>
    </location>
</feature>
<dbReference type="SUPFAM" id="SSF47473">
    <property type="entry name" value="EF-hand"/>
    <property type="match status" value="2"/>
</dbReference>
<keyword evidence="8" id="KW-0143">Chaperone</keyword>
<dbReference type="Pfam" id="PF13499">
    <property type="entry name" value="EF-hand_7"/>
    <property type="match status" value="1"/>
</dbReference>
<dbReference type="FunFam" id="1.10.238.10:FF:000104">
    <property type="entry name" value="calumenin isoform X1"/>
    <property type="match status" value="1"/>
</dbReference>
<feature type="chain" id="PRO_5008583553" description="Reticulocalbin-3" evidence="12">
    <location>
        <begin position="17"/>
        <end position="307"/>
    </location>
</feature>
<evidence type="ECO:0000256" key="11">
    <source>
        <dbReference type="ARBA" id="ARBA00072696"/>
    </source>
</evidence>
<evidence type="ECO:0000256" key="12">
    <source>
        <dbReference type="SAM" id="SignalP"/>
    </source>
</evidence>
<sequence>MWKWAVFVAVSAAVIAVDDPKHFVGDEHNVKFDHNAFLGADEAKKFDELTPTESRQRLKEIVKKIDENSDGYVTLEELKDWINYTQKRYVKRDVDTHWKQSNPSDNETIAWETYRKLVYGFIDTMSPDEIESGFEGKSYRKMIDKERRRWIAADLDRDDALNKTEFFSFLHPEESAHMRDLIAVETIEEMDQNNDEKIDVDEYISDLYRPQSQDEEEPDWVKNEKLQFSQYRDKDKDGYLTLEEVRQWILPSNFDHALAEAQHLLYEADTDKDNQLSLDEILNQYDLFVGSQATDFGEMMTAKHDEL</sequence>
<keyword evidence="7" id="KW-0325">Glycoprotein</keyword>
<comment type="subunit">
    <text evidence="10">Interacts with PCSK6 (immature form including the propeptide); probably involved in the maturation and the secretion of PCSK6.</text>
</comment>
<dbReference type="PROSITE" id="PS50222">
    <property type="entry name" value="EF_HAND_2"/>
    <property type="match status" value="2"/>
</dbReference>
<dbReference type="InterPro" id="IPR018247">
    <property type="entry name" value="EF_Hand_1_Ca_BS"/>
</dbReference>
<keyword evidence="6" id="KW-0106">Calcium</keyword>
<evidence type="ECO:0000256" key="7">
    <source>
        <dbReference type="ARBA" id="ARBA00023180"/>
    </source>
</evidence>
<dbReference type="GO" id="GO:0005788">
    <property type="term" value="C:endoplasmic reticulum lumen"/>
    <property type="evidence" value="ECO:0007669"/>
    <property type="project" value="UniProtKB-SubCell"/>
</dbReference>
<evidence type="ECO:0000259" key="13">
    <source>
        <dbReference type="PROSITE" id="PS50222"/>
    </source>
</evidence>
<dbReference type="InterPro" id="IPR011992">
    <property type="entry name" value="EF-hand-dom_pair"/>
</dbReference>
<feature type="domain" description="EF-hand" evidence="13">
    <location>
        <begin position="53"/>
        <end position="88"/>
    </location>
</feature>
<evidence type="ECO:0000256" key="5">
    <source>
        <dbReference type="ARBA" id="ARBA00022824"/>
    </source>
</evidence>
<keyword evidence="2" id="KW-0479">Metal-binding</keyword>
<keyword evidence="5" id="KW-0256">Endoplasmic reticulum</keyword>